<feature type="transmembrane region" description="Helical" evidence="7">
    <location>
        <begin position="161"/>
        <end position="181"/>
    </location>
</feature>
<dbReference type="GeneID" id="116300177"/>
<protein>
    <recommendedName>
        <fullName evidence="7">XK-related protein</fullName>
    </recommendedName>
</protein>
<evidence type="ECO:0000256" key="5">
    <source>
        <dbReference type="ARBA" id="ARBA00022989"/>
    </source>
</evidence>
<dbReference type="InterPro" id="IPR050895">
    <property type="entry name" value="XK-related_scramblase"/>
</dbReference>
<dbReference type="GO" id="GO:0005886">
    <property type="term" value="C:plasma membrane"/>
    <property type="evidence" value="ECO:0007669"/>
    <property type="project" value="UniProtKB-SubCell"/>
</dbReference>
<keyword evidence="8" id="KW-1185">Reference proteome</keyword>
<evidence type="ECO:0000256" key="6">
    <source>
        <dbReference type="ARBA" id="ARBA00023136"/>
    </source>
</evidence>
<feature type="transmembrane region" description="Helical" evidence="7">
    <location>
        <begin position="324"/>
        <end position="347"/>
    </location>
</feature>
<reference evidence="9" key="1">
    <citation type="submission" date="2025-08" db="UniProtKB">
        <authorList>
            <consortium name="RefSeq"/>
        </authorList>
    </citation>
    <scope>IDENTIFICATION</scope>
    <source>
        <tissue evidence="9">Tentacle</tissue>
    </source>
</reference>
<evidence type="ECO:0000256" key="7">
    <source>
        <dbReference type="RuleBase" id="RU910716"/>
    </source>
</evidence>
<feature type="transmembrane region" description="Helical" evidence="7">
    <location>
        <begin position="46"/>
        <end position="68"/>
    </location>
</feature>
<feature type="transmembrane region" description="Helical" evidence="7">
    <location>
        <begin position="74"/>
        <end position="93"/>
    </location>
</feature>
<feature type="transmembrane region" description="Helical" evidence="7">
    <location>
        <begin position="254"/>
        <end position="273"/>
    </location>
</feature>
<proteinExistence type="inferred from homology"/>
<comment type="subcellular location">
    <subcellularLocation>
        <location evidence="1">Cell membrane</location>
        <topology evidence="1">Multi-pass membrane protein</topology>
    </subcellularLocation>
    <subcellularLocation>
        <location evidence="7">Membrane</location>
        <topology evidence="7">Multi-pass membrane protein</topology>
    </subcellularLocation>
</comment>
<feature type="transmembrane region" description="Helical" evidence="7">
    <location>
        <begin position="193"/>
        <end position="212"/>
    </location>
</feature>
<dbReference type="InterPro" id="IPR018629">
    <property type="entry name" value="XK-rel"/>
</dbReference>
<dbReference type="AlphaFoldDB" id="A0A6P8IBT7"/>
<dbReference type="KEGG" id="aten:116300177"/>
<dbReference type="PANTHER" id="PTHR16024">
    <property type="entry name" value="XK-RELATED PROTEIN"/>
    <property type="match status" value="1"/>
</dbReference>
<dbReference type="PANTHER" id="PTHR16024:SF6">
    <property type="entry name" value="XK-RELATED PROTEIN"/>
    <property type="match status" value="1"/>
</dbReference>
<sequence>MALERSKVFYKFELFKYLFGAIFAWSDVGSDIATCILYYRRSQFEEFGFCLAFALAPSIFMTVAHLVQHLRSDGIVNIIGNLVYYAFFGSGMMKMKLFILCVKNFKEVWSRPGYLVMKEDEKNDIRTVAVYDYIQTLLEDIPQMVLQIYTLTQQDTSNIHWIQFVSIALSFVNLILTLALFENNTLPGVQNVKAYILVILFYNTFLLAARIVTIVSFLIGFSWITAIILVVHELVCIVFYYIKNRKRFTDKDVWWVAIILLPCYIFTYLGFKVKEIRLRSFELKISRSLLSSSLYYATFTIENIMMMSLYYSKASVRTWYSSGATAAVIMMTLVGVFLNLIFTNLYFRDYHRTRHMISHQGVRRASRFERNSRVRFSRSVRVHPHPLDRDQTVTEVIR</sequence>
<dbReference type="Proteomes" id="UP000515163">
    <property type="component" value="Unplaced"/>
</dbReference>
<dbReference type="Pfam" id="PF09815">
    <property type="entry name" value="XK-related"/>
    <property type="match status" value="1"/>
</dbReference>
<evidence type="ECO:0000256" key="3">
    <source>
        <dbReference type="ARBA" id="ARBA00022475"/>
    </source>
</evidence>
<accession>A0A6P8IBT7</accession>
<feature type="transmembrane region" description="Helical" evidence="7">
    <location>
        <begin position="17"/>
        <end position="39"/>
    </location>
</feature>
<keyword evidence="4 7" id="KW-0812">Transmembrane</keyword>
<evidence type="ECO:0000313" key="9">
    <source>
        <dbReference type="RefSeq" id="XP_031564846.1"/>
    </source>
</evidence>
<dbReference type="RefSeq" id="XP_031564846.1">
    <property type="nucleotide sequence ID" value="XM_031708986.1"/>
</dbReference>
<evidence type="ECO:0000256" key="4">
    <source>
        <dbReference type="ARBA" id="ARBA00022692"/>
    </source>
</evidence>
<organism evidence="8 9">
    <name type="scientific">Actinia tenebrosa</name>
    <name type="common">Australian red waratah sea anemone</name>
    <dbReference type="NCBI Taxonomy" id="6105"/>
    <lineage>
        <taxon>Eukaryota</taxon>
        <taxon>Metazoa</taxon>
        <taxon>Cnidaria</taxon>
        <taxon>Anthozoa</taxon>
        <taxon>Hexacorallia</taxon>
        <taxon>Actiniaria</taxon>
        <taxon>Actiniidae</taxon>
        <taxon>Actinia</taxon>
    </lineage>
</organism>
<keyword evidence="6 7" id="KW-0472">Membrane</keyword>
<evidence type="ECO:0000256" key="1">
    <source>
        <dbReference type="ARBA" id="ARBA00004651"/>
    </source>
</evidence>
<feature type="transmembrane region" description="Helical" evidence="7">
    <location>
        <begin position="219"/>
        <end position="242"/>
    </location>
</feature>
<name>A0A6P8IBT7_ACTTE</name>
<gene>
    <name evidence="9" type="primary">LOC116300177</name>
</gene>
<dbReference type="OrthoDB" id="5963173at2759"/>
<dbReference type="InParanoid" id="A0A6P8IBT7"/>
<comment type="similarity">
    <text evidence="2 7">Belongs to the XK family.</text>
</comment>
<evidence type="ECO:0000313" key="8">
    <source>
        <dbReference type="Proteomes" id="UP000515163"/>
    </source>
</evidence>
<keyword evidence="3" id="KW-1003">Cell membrane</keyword>
<evidence type="ECO:0000256" key="2">
    <source>
        <dbReference type="ARBA" id="ARBA00008789"/>
    </source>
</evidence>
<feature type="transmembrane region" description="Helical" evidence="7">
    <location>
        <begin position="294"/>
        <end position="312"/>
    </location>
</feature>
<keyword evidence="5 7" id="KW-1133">Transmembrane helix</keyword>